<name>A0A239FJV4_9ACTN</name>
<dbReference type="EMBL" id="FZNR01000018">
    <property type="protein sequence ID" value="SNS57095.1"/>
    <property type="molecule type" value="Genomic_DNA"/>
</dbReference>
<gene>
    <name evidence="1" type="ORF">SAMN06264365_118115</name>
</gene>
<dbReference type="RefSeq" id="WP_089297345.1">
    <property type="nucleotide sequence ID" value="NZ_BOMU01000078.1"/>
</dbReference>
<dbReference type="AlphaFoldDB" id="A0A239FJV4"/>
<dbReference type="Proteomes" id="UP000198415">
    <property type="component" value="Unassembled WGS sequence"/>
</dbReference>
<protein>
    <submittedName>
        <fullName evidence="1">Uncharacterized protein</fullName>
    </submittedName>
</protein>
<organism evidence="1 2">
    <name type="scientific">Actinoplanes regularis</name>
    <dbReference type="NCBI Taxonomy" id="52697"/>
    <lineage>
        <taxon>Bacteria</taxon>
        <taxon>Bacillati</taxon>
        <taxon>Actinomycetota</taxon>
        <taxon>Actinomycetes</taxon>
        <taxon>Micromonosporales</taxon>
        <taxon>Micromonosporaceae</taxon>
        <taxon>Actinoplanes</taxon>
    </lineage>
</organism>
<sequence length="166" mass="18145">MSGLKLDVAGRGRPDLAVHMAAGGRLLLRQGDQPVLLAKVFTDYSGVEYLVTDRFRSPIAPLRASQAAAIADSGNENSGERWAHHFASALESALGPLYDGSWLLDTRHTRLEHSPWGPVATQPWTRRLLAENPWTLPGGGAAWDAIAQAHAPGWFDLVKQFIDNER</sequence>
<accession>A0A239FJV4</accession>
<proteinExistence type="predicted"/>
<evidence type="ECO:0000313" key="1">
    <source>
        <dbReference type="EMBL" id="SNS57095.1"/>
    </source>
</evidence>
<keyword evidence="2" id="KW-1185">Reference proteome</keyword>
<evidence type="ECO:0000313" key="2">
    <source>
        <dbReference type="Proteomes" id="UP000198415"/>
    </source>
</evidence>
<reference evidence="1 2" key="1">
    <citation type="submission" date="2017-06" db="EMBL/GenBank/DDBJ databases">
        <authorList>
            <person name="Kim H.J."/>
            <person name="Triplett B.A."/>
        </authorList>
    </citation>
    <scope>NUCLEOTIDE SEQUENCE [LARGE SCALE GENOMIC DNA]</scope>
    <source>
        <strain evidence="1 2">DSM 43151</strain>
    </source>
</reference>
<dbReference type="OrthoDB" id="1490466at2"/>